<evidence type="ECO:0000313" key="3">
    <source>
        <dbReference type="Proteomes" id="UP000434582"/>
    </source>
</evidence>
<gene>
    <name evidence="2" type="ORF">GHC57_08415</name>
</gene>
<keyword evidence="3" id="KW-1185">Reference proteome</keyword>
<evidence type="ECO:0000313" key="2">
    <source>
        <dbReference type="EMBL" id="MQX36538.1"/>
    </source>
</evidence>
<reference evidence="2 3" key="1">
    <citation type="submission" date="2019-10" db="EMBL/GenBank/DDBJ databases">
        <title>Draft whole-genome sequence of the purple nonsulfur photosynthetic bacterium Roseospira navarrensis DSM 15114.</title>
        <authorList>
            <person name="Kyndt J.A."/>
            <person name="Meyer T.E."/>
        </authorList>
    </citation>
    <scope>NUCLEOTIDE SEQUENCE [LARGE SCALE GENOMIC DNA]</scope>
    <source>
        <strain evidence="2 3">DSM 15114</strain>
    </source>
</reference>
<name>A0A7X1ZDG7_9PROT</name>
<feature type="compositionally biased region" description="Pro residues" evidence="1">
    <location>
        <begin position="86"/>
        <end position="97"/>
    </location>
</feature>
<evidence type="ECO:0000256" key="1">
    <source>
        <dbReference type="SAM" id="MobiDB-lite"/>
    </source>
</evidence>
<feature type="region of interest" description="Disordered" evidence="1">
    <location>
        <begin position="32"/>
        <end position="52"/>
    </location>
</feature>
<dbReference type="AlphaFoldDB" id="A0A7X1ZDG7"/>
<proteinExistence type="predicted"/>
<organism evidence="2 3">
    <name type="scientific">Roseospira navarrensis</name>
    <dbReference type="NCBI Taxonomy" id="140058"/>
    <lineage>
        <taxon>Bacteria</taxon>
        <taxon>Pseudomonadati</taxon>
        <taxon>Pseudomonadota</taxon>
        <taxon>Alphaproteobacteria</taxon>
        <taxon>Rhodospirillales</taxon>
        <taxon>Rhodospirillaceae</taxon>
        <taxon>Roseospira</taxon>
    </lineage>
</organism>
<dbReference type="EMBL" id="WIVE01000021">
    <property type="protein sequence ID" value="MQX36538.1"/>
    <property type="molecule type" value="Genomic_DNA"/>
</dbReference>
<protein>
    <submittedName>
        <fullName evidence="2">Uncharacterized protein</fullName>
    </submittedName>
</protein>
<accession>A0A7X1ZDG7</accession>
<feature type="region of interest" description="Disordered" evidence="1">
    <location>
        <begin position="65"/>
        <end position="104"/>
    </location>
</feature>
<sequence>MWRPHPAAREQGRPTMRSFDYFGTYLDTTRQLTEQKRGRRAAGARKAPGGNAVNDFLESMARTLGEGGVRPTPEVAPGNAAEAQAAPPPPPTPPLPGPAQAAGARPTDLVLAALAEGHADAAALVQATGLDVDTLLPTLKDQVFLGTVQPLTDEDGTRRFRLTDTGARIVAAHAGD</sequence>
<comment type="caution">
    <text evidence="2">The sequence shown here is derived from an EMBL/GenBank/DDBJ whole genome shotgun (WGS) entry which is preliminary data.</text>
</comment>
<dbReference type="Proteomes" id="UP000434582">
    <property type="component" value="Unassembled WGS sequence"/>
</dbReference>
<dbReference type="RefSeq" id="WP_153343137.1">
    <property type="nucleotide sequence ID" value="NZ_WIVE01000021.1"/>
</dbReference>
<feature type="compositionally biased region" description="Low complexity" evidence="1">
    <location>
        <begin position="76"/>
        <end position="85"/>
    </location>
</feature>